<evidence type="ECO:0000256" key="4">
    <source>
        <dbReference type="ARBA" id="ARBA00022989"/>
    </source>
</evidence>
<evidence type="ECO:0000313" key="9">
    <source>
        <dbReference type="Proteomes" id="UP001165283"/>
    </source>
</evidence>
<dbReference type="Pfam" id="PF07690">
    <property type="entry name" value="MFS_1"/>
    <property type="match status" value="1"/>
</dbReference>
<proteinExistence type="predicted"/>
<feature type="transmembrane region" description="Helical" evidence="6">
    <location>
        <begin position="257"/>
        <end position="279"/>
    </location>
</feature>
<feature type="transmembrane region" description="Helical" evidence="6">
    <location>
        <begin position="32"/>
        <end position="58"/>
    </location>
</feature>
<keyword evidence="2" id="KW-1003">Cell membrane</keyword>
<keyword evidence="5 6" id="KW-0472">Membrane</keyword>
<comment type="subcellular location">
    <subcellularLocation>
        <location evidence="1">Cell membrane</location>
        <topology evidence="1">Multi-pass membrane protein</topology>
    </subcellularLocation>
</comment>
<comment type="caution">
    <text evidence="8">The sequence shown here is derived from an EMBL/GenBank/DDBJ whole genome shotgun (WGS) entry which is preliminary data.</text>
</comment>
<dbReference type="InterPro" id="IPR036259">
    <property type="entry name" value="MFS_trans_sf"/>
</dbReference>
<dbReference type="Gene3D" id="1.20.1250.20">
    <property type="entry name" value="MFS general substrate transporter like domains"/>
    <property type="match status" value="1"/>
</dbReference>
<evidence type="ECO:0000256" key="3">
    <source>
        <dbReference type="ARBA" id="ARBA00022692"/>
    </source>
</evidence>
<dbReference type="RefSeq" id="WP_252438634.1">
    <property type="nucleotide sequence ID" value="NZ_JAGSOV010000033.1"/>
</dbReference>
<protein>
    <submittedName>
        <fullName evidence="8">MFS transporter</fullName>
    </submittedName>
</protein>
<keyword evidence="3 6" id="KW-0812">Transmembrane</keyword>
<dbReference type="CDD" id="cd06173">
    <property type="entry name" value="MFS_MefA_like"/>
    <property type="match status" value="1"/>
</dbReference>
<feature type="transmembrane region" description="Helical" evidence="6">
    <location>
        <begin position="228"/>
        <end position="251"/>
    </location>
</feature>
<organism evidence="8 9">
    <name type="scientific">Pseudonocardia humida</name>
    <dbReference type="NCBI Taxonomy" id="2800819"/>
    <lineage>
        <taxon>Bacteria</taxon>
        <taxon>Bacillati</taxon>
        <taxon>Actinomycetota</taxon>
        <taxon>Actinomycetes</taxon>
        <taxon>Pseudonocardiales</taxon>
        <taxon>Pseudonocardiaceae</taxon>
        <taxon>Pseudonocardia</taxon>
    </lineage>
</organism>
<sequence>MIDEVPLRRNTRFQLLWIGGAVSQLGTEMTRLAMPLLVLGLTGSPAAAGLVAGAAVAGRMVALVPAGVWVDRWDRRRTLVAAQAARVVCAVVLLGLVATGAPPVWAPALLGSLDGVGATFTDLVRSASIRGLVPPTQLRTAYVQEEARTHAAWLAGPPIGGLLYAVAPVLPFAVDAVTFAVALVCAAAAPVPRKPAVVVVERGTGGRSMRREAADVLRRLWRRPGLRAVYGVLAALNLLGGAFMIPLIALVSERGGGAAATGAVLAGAGIGGLVGSLLAGRVGGLLPVGPLMLVVVAVFGTVVAAMALPFGPWWPVVPLAVVTPASPVVNVVMNEVTARLVPEDVLGRVDAVLTPVARDTAPVGPVLGGALAAGFGAGPALVLVGAALLVAVGLAATAAELRRFTGADPGPVSSP</sequence>
<dbReference type="InterPro" id="IPR020846">
    <property type="entry name" value="MFS_dom"/>
</dbReference>
<evidence type="ECO:0000256" key="6">
    <source>
        <dbReference type="SAM" id="Phobius"/>
    </source>
</evidence>
<dbReference type="PANTHER" id="PTHR23513:SF6">
    <property type="entry name" value="MAJOR FACILITATOR SUPERFAMILY ASSOCIATED DOMAIN-CONTAINING PROTEIN"/>
    <property type="match status" value="1"/>
</dbReference>
<evidence type="ECO:0000256" key="1">
    <source>
        <dbReference type="ARBA" id="ARBA00004651"/>
    </source>
</evidence>
<evidence type="ECO:0000256" key="2">
    <source>
        <dbReference type="ARBA" id="ARBA00022475"/>
    </source>
</evidence>
<accession>A0ABT0ZZS7</accession>
<gene>
    <name evidence="8" type="ORF">KDL28_13985</name>
</gene>
<evidence type="ECO:0000259" key="7">
    <source>
        <dbReference type="PROSITE" id="PS50850"/>
    </source>
</evidence>
<keyword evidence="4 6" id="KW-1133">Transmembrane helix</keyword>
<dbReference type="EMBL" id="JAGSOV010000033">
    <property type="protein sequence ID" value="MCO1656165.1"/>
    <property type="molecule type" value="Genomic_DNA"/>
</dbReference>
<dbReference type="PANTHER" id="PTHR23513">
    <property type="entry name" value="INTEGRAL MEMBRANE EFFLUX PROTEIN-RELATED"/>
    <property type="match status" value="1"/>
</dbReference>
<dbReference type="InterPro" id="IPR011701">
    <property type="entry name" value="MFS"/>
</dbReference>
<reference evidence="8" key="1">
    <citation type="submission" date="2021-04" db="EMBL/GenBank/DDBJ databases">
        <title>Pseudonocardia sp. nov., isolated from sandy soil of mangrove forest.</title>
        <authorList>
            <person name="Zan Z."/>
            <person name="Huang R."/>
            <person name="Liu W."/>
        </authorList>
    </citation>
    <scope>NUCLEOTIDE SEQUENCE</scope>
    <source>
        <strain evidence="8">S2-4</strain>
    </source>
</reference>
<name>A0ABT0ZZS7_9PSEU</name>
<feature type="transmembrane region" description="Helical" evidence="6">
    <location>
        <begin position="162"/>
        <end position="186"/>
    </location>
</feature>
<feature type="transmembrane region" description="Helical" evidence="6">
    <location>
        <begin position="291"/>
        <end position="314"/>
    </location>
</feature>
<keyword evidence="9" id="KW-1185">Reference proteome</keyword>
<evidence type="ECO:0000256" key="5">
    <source>
        <dbReference type="ARBA" id="ARBA00023136"/>
    </source>
</evidence>
<feature type="transmembrane region" description="Helical" evidence="6">
    <location>
        <begin position="79"/>
        <end position="101"/>
    </location>
</feature>
<feature type="domain" description="Major facilitator superfamily (MFS) profile" evidence="7">
    <location>
        <begin position="12"/>
        <end position="403"/>
    </location>
</feature>
<feature type="transmembrane region" description="Helical" evidence="6">
    <location>
        <begin position="370"/>
        <end position="396"/>
    </location>
</feature>
<dbReference type="Proteomes" id="UP001165283">
    <property type="component" value="Unassembled WGS sequence"/>
</dbReference>
<dbReference type="SUPFAM" id="SSF103473">
    <property type="entry name" value="MFS general substrate transporter"/>
    <property type="match status" value="1"/>
</dbReference>
<dbReference type="PROSITE" id="PS50850">
    <property type="entry name" value="MFS"/>
    <property type="match status" value="1"/>
</dbReference>
<evidence type="ECO:0000313" key="8">
    <source>
        <dbReference type="EMBL" id="MCO1656165.1"/>
    </source>
</evidence>